<dbReference type="GO" id="GO:0003723">
    <property type="term" value="F:RNA binding"/>
    <property type="evidence" value="ECO:0007669"/>
    <property type="project" value="UniProtKB-KW"/>
</dbReference>
<sequence length="345" mass="37601">MTKRAASVSAAGNSQSDSLSEVNKKRRVMQSPYHDAANPPDGIPVPALFITTPWRSSEIPQELPPLPQVLDPELEKLAFTHPGCGNGESYERLEWLGDAYLELIASSLIYQTFSRTQSGRCSQLRELLIRNTTLAGYFRQYGMSSRARLPPEFAQCRALGRGRSSDKDLLKTQGDMFEAFIAALILSDAQNGLANTASWLKALWGRTIREQIQNNERLVERSLPSGIKVAHCAPGSGNLNAKDKLRACIGAKGVSIRYEDIPGITKDKDLGLPLYTVGVYLDGWGEKNVLLGKGTALKKKEAGHRAAAMALEDKAMMGVYEAKKKAFQEAASAAGQSKQSGQESD</sequence>
<feature type="domain" description="RNase III" evidence="3">
    <location>
        <begin position="56"/>
        <end position="189"/>
    </location>
</feature>
<dbReference type="PANTHER" id="PTHR11207">
    <property type="entry name" value="RIBONUCLEASE III"/>
    <property type="match status" value="1"/>
</dbReference>
<dbReference type="GO" id="GO:0005654">
    <property type="term" value="C:nucleoplasm"/>
    <property type="evidence" value="ECO:0007669"/>
    <property type="project" value="TreeGrafter"/>
</dbReference>
<dbReference type="PROSITE" id="PS00517">
    <property type="entry name" value="RNASE_3_1"/>
    <property type="match status" value="1"/>
</dbReference>
<name>A0A2C5YI82_9HYPO</name>
<evidence type="ECO:0000313" key="5">
    <source>
        <dbReference type="Proteomes" id="UP000226431"/>
    </source>
</evidence>
<dbReference type="GO" id="GO:0006364">
    <property type="term" value="P:rRNA processing"/>
    <property type="evidence" value="ECO:0007669"/>
    <property type="project" value="TreeGrafter"/>
</dbReference>
<dbReference type="Proteomes" id="UP000226431">
    <property type="component" value="Unassembled WGS sequence"/>
</dbReference>
<dbReference type="STRING" id="2004952.A0A2C5YI82"/>
<evidence type="ECO:0000256" key="1">
    <source>
        <dbReference type="ARBA" id="ARBA00022884"/>
    </source>
</evidence>
<dbReference type="SUPFAM" id="SSF54768">
    <property type="entry name" value="dsRNA-binding domain-like"/>
    <property type="match status" value="1"/>
</dbReference>
<dbReference type="OrthoDB" id="2392202at2759"/>
<keyword evidence="1" id="KW-0694">RNA-binding</keyword>
<dbReference type="SMART" id="SM00535">
    <property type="entry name" value="RIBOc"/>
    <property type="match status" value="1"/>
</dbReference>
<reference evidence="4 5" key="1">
    <citation type="submission" date="2017-06" db="EMBL/GenBank/DDBJ databases">
        <title>Ant-infecting Ophiocordyceps genomes reveal a high diversity of potential behavioral manipulation genes and a possible major role for enterotoxins.</title>
        <authorList>
            <person name="De Bekker C."/>
            <person name="Evans H.C."/>
            <person name="Brachmann A."/>
            <person name="Hughes D.P."/>
        </authorList>
    </citation>
    <scope>NUCLEOTIDE SEQUENCE [LARGE SCALE GENOMIC DNA]</scope>
    <source>
        <strain evidence="4 5">Map16</strain>
    </source>
</reference>
<gene>
    <name evidence="4" type="ORF">CDD80_236</name>
</gene>
<dbReference type="PROSITE" id="PS50142">
    <property type="entry name" value="RNASE_3_2"/>
    <property type="match status" value="1"/>
</dbReference>
<dbReference type="Pfam" id="PF00636">
    <property type="entry name" value="Ribonuclease_3"/>
    <property type="match status" value="1"/>
</dbReference>
<accession>A0A2C5YI82</accession>
<dbReference type="SUPFAM" id="SSF69065">
    <property type="entry name" value="RNase III domain-like"/>
    <property type="match status" value="1"/>
</dbReference>
<dbReference type="GO" id="GO:0006369">
    <property type="term" value="P:termination of RNA polymerase II transcription"/>
    <property type="evidence" value="ECO:0007669"/>
    <property type="project" value="TreeGrafter"/>
</dbReference>
<dbReference type="CDD" id="cd00593">
    <property type="entry name" value="RIBOc"/>
    <property type="match status" value="1"/>
</dbReference>
<evidence type="ECO:0000313" key="4">
    <source>
        <dbReference type="EMBL" id="PHH77768.1"/>
    </source>
</evidence>
<dbReference type="InterPro" id="IPR036389">
    <property type="entry name" value="RNase_III_sf"/>
</dbReference>
<dbReference type="Gene3D" id="1.10.1520.10">
    <property type="entry name" value="Ribonuclease III domain"/>
    <property type="match status" value="1"/>
</dbReference>
<dbReference type="InterPro" id="IPR000999">
    <property type="entry name" value="RNase_III_dom"/>
</dbReference>
<dbReference type="GO" id="GO:0004525">
    <property type="term" value="F:ribonuclease III activity"/>
    <property type="evidence" value="ECO:0007669"/>
    <property type="project" value="InterPro"/>
</dbReference>
<dbReference type="Gene3D" id="3.30.160.20">
    <property type="match status" value="1"/>
</dbReference>
<feature type="compositionally biased region" description="Polar residues" evidence="2">
    <location>
        <begin position="10"/>
        <end position="21"/>
    </location>
</feature>
<dbReference type="EMBL" id="NJES01000105">
    <property type="protein sequence ID" value="PHH77768.1"/>
    <property type="molecule type" value="Genomic_DNA"/>
</dbReference>
<organism evidence="4 5">
    <name type="scientific">Ophiocordyceps camponoti-rufipedis</name>
    <dbReference type="NCBI Taxonomy" id="2004952"/>
    <lineage>
        <taxon>Eukaryota</taxon>
        <taxon>Fungi</taxon>
        <taxon>Dikarya</taxon>
        <taxon>Ascomycota</taxon>
        <taxon>Pezizomycotina</taxon>
        <taxon>Sordariomycetes</taxon>
        <taxon>Hypocreomycetidae</taxon>
        <taxon>Hypocreales</taxon>
        <taxon>Ophiocordycipitaceae</taxon>
        <taxon>Ophiocordyceps</taxon>
    </lineage>
</organism>
<dbReference type="PANTHER" id="PTHR11207:SF0">
    <property type="entry name" value="RIBONUCLEASE 3"/>
    <property type="match status" value="1"/>
</dbReference>
<dbReference type="GO" id="GO:0034475">
    <property type="term" value="P:U4 snRNA 3'-end processing"/>
    <property type="evidence" value="ECO:0007669"/>
    <property type="project" value="TreeGrafter"/>
</dbReference>
<keyword evidence="5" id="KW-1185">Reference proteome</keyword>
<evidence type="ECO:0000259" key="3">
    <source>
        <dbReference type="PROSITE" id="PS50142"/>
    </source>
</evidence>
<protein>
    <recommendedName>
        <fullName evidence="3">RNase III domain-containing protein</fullName>
    </recommendedName>
</protein>
<evidence type="ECO:0000256" key="2">
    <source>
        <dbReference type="SAM" id="MobiDB-lite"/>
    </source>
</evidence>
<proteinExistence type="predicted"/>
<feature type="region of interest" description="Disordered" evidence="2">
    <location>
        <begin position="1"/>
        <end position="38"/>
    </location>
</feature>
<dbReference type="AlphaFoldDB" id="A0A2C5YI82"/>
<comment type="caution">
    <text evidence="4">The sequence shown here is derived from an EMBL/GenBank/DDBJ whole genome shotgun (WGS) entry which is preliminary data.</text>
</comment>